<comment type="caution">
    <text evidence="1">The sequence shown here is derived from an EMBL/GenBank/DDBJ whole genome shotgun (WGS) entry which is preliminary data.</text>
</comment>
<protein>
    <submittedName>
        <fullName evidence="1">Cytochrome p450</fullName>
    </submittedName>
</protein>
<dbReference type="PANTHER" id="PTHR47074:SF48">
    <property type="entry name" value="POLYNUCLEOTIDYL TRANSFERASE, RIBONUCLEASE H-LIKE SUPERFAMILY PROTEIN"/>
    <property type="match status" value="1"/>
</dbReference>
<evidence type="ECO:0000313" key="1">
    <source>
        <dbReference type="EMBL" id="PNX66284.1"/>
    </source>
</evidence>
<reference evidence="1 2" key="2">
    <citation type="journal article" date="2017" name="Front. Plant Sci.">
        <title>Gene Classification and Mining of Molecular Markers Useful in Red Clover (Trifolium pratense) Breeding.</title>
        <authorList>
            <person name="Istvanek J."/>
            <person name="Dluhosova J."/>
            <person name="Dluhos P."/>
            <person name="Patkova L."/>
            <person name="Nedelnik J."/>
            <person name="Repkova J."/>
        </authorList>
    </citation>
    <scope>NUCLEOTIDE SEQUENCE [LARGE SCALE GENOMIC DNA]</scope>
    <source>
        <strain evidence="2">cv. Tatra</strain>
        <tissue evidence="1">Young leaves</tissue>
    </source>
</reference>
<reference evidence="1 2" key="1">
    <citation type="journal article" date="2014" name="Am. J. Bot.">
        <title>Genome assembly and annotation for red clover (Trifolium pratense; Fabaceae).</title>
        <authorList>
            <person name="Istvanek J."/>
            <person name="Jaros M."/>
            <person name="Krenek A."/>
            <person name="Repkova J."/>
        </authorList>
    </citation>
    <scope>NUCLEOTIDE SEQUENCE [LARGE SCALE GENOMIC DNA]</scope>
    <source>
        <strain evidence="2">cv. Tatra</strain>
        <tissue evidence="1">Young leaves</tissue>
    </source>
</reference>
<dbReference type="Proteomes" id="UP000236291">
    <property type="component" value="Unassembled WGS sequence"/>
</dbReference>
<accession>A0A2K3KJ15</accession>
<dbReference type="PANTHER" id="PTHR47074">
    <property type="entry name" value="BNAC02G40300D PROTEIN"/>
    <property type="match status" value="1"/>
</dbReference>
<proteinExistence type="predicted"/>
<evidence type="ECO:0000313" key="2">
    <source>
        <dbReference type="Proteomes" id="UP000236291"/>
    </source>
</evidence>
<dbReference type="InterPro" id="IPR052929">
    <property type="entry name" value="RNase_H-like_EbsB-rel"/>
</dbReference>
<name>A0A2K3KJ15_TRIPR</name>
<organism evidence="1 2">
    <name type="scientific">Trifolium pratense</name>
    <name type="common">Red clover</name>
    <dbReference type="NCBI Taxonomy" id="57577"/>
    <lineage>
        <taxon>Eukaryota</taxon>
        <taxon>Viridiplantae</taxon>
        <taxon>Streptophyta</taxon>
        <taxon>Embryophyta</taxon>
        <taxon>Tracheophyta</taxon>
        <taxon>Spermatophyta</taxon>
        <taxon>Magnoliopsida</taxon>
        <taxon>eudicotyledons</taxon>
        <taxon>Gunneridae</taxon>
        <taxon>Pentapetalae</taxon>
        <taxon>rosids</taxon>
        <taxon>fabids</taxon>
        <taxon>Fabales</taxon>
        <taxon>Fabaceae</taxon>
        <taxon>Papilionoideae</taxon>
        <taxon>50 kb inversion clade</taxon>
        <taxon>NPAAA clade</taxon>
        <taxon>Hologalegina</taxon>
        <taxon>IRL clade</taxon>
        <taxon>Trifolieae</taxon>
        <taxon>Trifolium</taxon>
    </lineage>
</organism>
<sequence length="149" mass="16384">MALALANSSPSKNKEFIVANLSSLLSYMNSITIWNRTGFAQGVLQVSEEQPDAAAVIFALLQQVDKDKAGIFAVIIWSIWNQRNDKTEMNVIKWKKPSSGRIKCNIDDAFPSNNNCIGFGICIRDEIGAFIRDKTEALGFLSALRTVGA</sequence>
<gene>
    <name evidence="1" type="ORF">L195_g055003</name>
</gene>
<dbReference type="AlphaFoldDB" id="A0A2K3KJ15"/>
<dbReference type="EMBL" id="ASHM01098387">
    <property type="protein sequence ID" value="PNX66284.1"/>
    <property type="molecule type" value="Genomic_DNA"/>
</dbReference>